<organism evidence="1 2">
    <name type="scientific">Pavo cristatus</name>
    <name type="common">Indian peafowl</name>
    <name type="synonym">Blue peafowl</name>
    <dbReference type="NCBI Taxonomy" id="9049"/>
    <lineage>
        <taxon>Eukaryota</taxon>
        <taxon>Metazoa</taxon>
        <taxon>Chordata</taxon>
        <taxon>Craniata</taxon>
        <taxon>Vertebrata</taxon>
        <taxon>Euteleostomi</taxon>
        <taxon>Archelosauria</taxon>
        <taxon>Archosauria</taxon>
        <taxon>Dinosauria</taxon>
        <taxon>Saurischia</taxon>
        <taxon>Theropoda</taxon>
        <taxon>Coelurosauria</taxon>
        <taxon>Aves</taxon>
        <taxon>Neognathae</taxon>
        <taxon>Galloanserae</taxon>
        <taxon>Galliformes</taxon>
        <taxon>Phasianidae</taxon>
        <taxon>Phasianinae</taxon>
        <taxon>Pavo</taxon>
    </lineage>
</organism>
<evidence type="ECO:0000313" key="2">
    <source>
        <dbReference type="Proteomes" id="UP000694428"/>
    </source>
</evidence>
<accession>A0A8C9FEE6</accession>
<reference evidence="1" key="2">
    <citation type="submission" date="2025-09" db="UniProtKB">
        <authorList>
            <consortium name="Ensembl"/>
        </authorList>
    </citation>
    <scope>IDENTIFICATION</scope>
</reference>
<keyword evidence="2" id="KW-1185">Reference proteome</keyword>
<name>A0A8C9FEE6_PAVCR</name>
<protein>
    <submittedName>
        <fullName evidence="1">Uncharacterized protein</fullName>
    </submittedName>
</protein>
<reference evidence="1" key="1">
    <citation type="submission" date="2025-08" db="UniProtKB">
        <authorList>
            <consortium name="Ensembl"/>
        </authorList>
    </citation>
    <scope>IDENTIFICATION</scope>
</reference>
<evidence type="ECO:0000313" key="1">
    <source>
        <dbReference type="Ensembl" id="ENSPSTP00000014576.1"/>
    </source>
</evidence>
<dbReference type="AlphaFoldDB" id="A0A8C9FEE6"/>
<dbReference type="Proteomes" id="UP000694428">
    <property type="component" value="Unplaced"/>
</dbReference>
<dbReference type="Ensembl" id="ENSPSTT00000015294.1">
    <property type="protein sequence ID" value="ENSPSTP00000014576.1"/>
    <property type="gene ID" value="ENSPSTG00000010312.1"/>
</dbReference>
<sequence>MAYDDSKKKEEFLESDRSADDIRAHREKKRYYKDLVQEEERITTQVRKAAEKTGSVPVNTDSDFFASENKAVVSCPRLDV</sequence>
<proteinExistence type="predicted"/>